<dbReference type="GO" id="GO:0071051">
    <property type="term" value="P:poly(A)-dependent snoRNA 3'-end processing"/>
    <property type="evidence" value="ECO:0007669"/>
    <property type="project" value="TreeGrafter"/>
</dbReference>
<dbReference type="PANTHER" id="PTHR11953:SF2">
    <property type="entry name" value="EXOSOME COMPLEX COMPONENT MTR3"/>
    <property type="match status" value="1"/>
</dbReference>
<comment type="caution">
    <text evidence="10">The sequence shown here is derived from an EMBL/GenBank/DDBJ whole genome shotgun (WGS) entry which is preliminary data.</text>
</comment>
<dbReference type="GO" id="GO:0000177">
    <property type="term" value="C:cytoplasmic exosome (RNase complex)"/>
    <property type="evidence" value="ECO:0007669"/>
    <property type="project" value="UniProtKB-ARBA"/>
</dbReference>
<reference evidence="11" key="1">
    <citation type="submission" date="2023-07" db="EMBL/GenBank/DDBJ databases">
        <title>A draft genome of Kazachstania heterogenica Y-27499.</title>
        <authorList>
            <person name="Donic C."/>
            <person name="Kralova J.S."/>
            <person name="Fidel L."/>
            <person name="Ben-Dor S."/>
            <person name="Jung S."/>
        </authorList>
    </citation>
    <scope>NUCLEOTIDE SEQUENCE [LARGE SCALE GENOMIC DNA]</scope>
    <source>
        <strain evidence="11">Y27499</strain>
    </source>
</reference>
<sequence length="228" mass="25451">MNVQDRRRILGPASAKPLVFANSNEKQSLSALNNDELNFQNGIISNSNGSSIVENNKMSLLTLVYGPRSTRDVSFQPNCKINIIIKSEKFETKNLKELSQFLISVLQCCVCLENYPKSGIDIFINFNIEDEDELVEYIPALVSGCIIALIDANIEITDIIGAITLNHTAVCLGQNGDQLLGLWKDPYKFNNNESGDYDDSIPLSEIIKSCQEKIIVSKQQLIRFISNM</sequence>
<proteinExistence type="inferred from homology"/>
<evidence type="ECO:0000256" key="2">
    <source>
        <dbReference type="ARBA" id="ARBA00004496"/>
    </source>
</evidence>
<dbReference type="Pfam" id="PF01138">
    <property type="entry name" value="RNase_PH"/>
    <property type="match status" value="1"/>
</dbReference>
<organism evidence="10 11">
    <name type="scientific">Arxiozyma heterogenica</name>
    <dbReference type="NCBI Taxonomy" id="278026"/>
    <lineage>
        <taxon>Eukaryota</taxon>
        <taxon>Fungi</taxon>
        <taxon>Dikarya</taxon>
        <taxon>Ascomycota</taxon>
        <taxon>Saccharomycotina</taxon>
        <taxon>Saccharomycetes</taxon>
        <taxon>Saccharomycetales</taxon>
        <taxon>Saccharomycetaceae</taxon>
        <taxon>Arxiozyma</taxon>
    </lineage>
</organism>
<keyword evidence="5" id="KW-0698">rRNA processing</keyword>
<dbReference type="InterPro" id="IPR001247">
    <property type="entry name" value="ExoRNase_PH_dom1"/>
</dbReference>
<dbReference type="GO" id="GO:0071028">
    <property type="term" value="P:nuclear mRNA surveillance"/>
    <property type="evidence" value="ECO:0007669"/>
    <property type="project" value="TreeGrafter"/>
</dbReference>
<evidence type="ECO:0000313" key="10">
    <source>
        <dbReference type="EMBL" id="KAK5782430.1"/>
    </source>
</evidence>
<dbReference type="Gene3D" id="3.30.230.70">
    <property type="entry name" value="GHMP Kinase, N-terminal domain"/>
    <property type="match status" value="1"/>
</dbReference>
<protein>
    <recommendedName>
        <fullName evidence="9">Exoribonuclease phosphorolytic domain-containing protein</fullName>
    </recommendedName>
</protein>
<accession>A0AAN8AA19</accession>
<dbReference type="GO" id="GO:0005730">
    <property type="term" value="C:nucleolus"/>
    <property type="evidence" value="ECO:0007669"/>
    <property type="project" value="UniProtKB-SubCell"/>
</dbReference>
<dbReference type="GO" id="GO:0071038">
    <property type="term" value="P:TRAMP-dependent tRNA surveillance pathway"/>
    <property type="evidence" value="ECO:0007669"/>
    <property type="project" value="UniProtKB-ARBA"/>
</dbReference>
<keyword evidence="6" id="KW-0271">Exosome</keyword>
<evidence type="ECO:0000256" key="5">
    <source>
        <dbReference type="ARBA" id="ARBA00022552"/>
    </source>
</evidence>
<feature type="domain" description="Exoribonuclease phosphorolytic" evidence="9">
    <location>
        <begin position="37"/>
        <end position="155"/>
    </location>
</feature>
<dbReference type="InterPro" id="IPR020568">
    <property type="entry name" value="Ribosomal_Su5_D2-typ_SF"/>
</dbReference>
<keyword evidence="8" id="KW-0539">Nucleus</keyword>
<dbReference type="GO" id="GO:0034475">
    <property type="term" value="P:U4 snRNA 3'-end processing"/>
    <property type="evidence" value="ECO:0007669"/>
    <property type="project" value="TreeGrafter"/>
</dbReference>
<dbReference type="GO" id="GO:0016075">
    <property type="term" value="P:rRNA catabolic process"/>
    <property type="evidence" value="ECO:0007669"/>
    <property type="project" value="TreeGrafter"/>
</dbReference>
<dbReference type="GO" id="GO:0000467">
    <property type="term" value="P:exonucleolytic trimming to generate mature 3'-end of 5.8S rRNA from tricistronic rRNA transcript (SSU-rRNA, 5.8S rRNA, LSU-rRNA)"/>
    <property type="evidence" value="ECO:0007669"/>
    <property type="project" value="UniProtKB-ARBA"/>
</dbReference>
<evidence type="ECO:0000256" key="1">
    <source>
        <dbReference type="ARBA" id="ARBA00004123"/>
    </source>
</evidence>
<dbReference type="PANTHER" id="PTHR11953">
    <property type="entry name" value="EXOSOME COMPLEX COMPONENT"/>
    <property type="match status" value="1"/>
</dbReference>
<comment type="subcellular location">
    <subcellularLocation>
        <location evidence="2">Cytoplasm</location>
    </subcellularLocation>
    <subcellularLocation>
        <location evidence="1">Nucleus</location>
    </subcellularLocation>
</comment>
<evidence type="ECO:0000256" key="8">
    <source>
        <dbReference type="ARBA" id="ARBA00023242"/>
    </source>
</evidence>
<dbReference type="InterPro" id="IPR050080">
    <property type="entry name" value="RNase_PH"/>
</dbReference>
<dbReference type="SUPFAM" id="SSF54211">
    <property type="entry name" value="Ribosomal protein S5 domain 2-like"/>
    <property type="match status" value="1"/>
</dbReference>
<keyword evidence="7" id="KW-0694">RNA-binding</keyword>
<dbReference type="InterPro" id="IPR027408">
    <property type="entry name" value="PNPase/RNase_PH_dom_sf"/>
</dbReference>
<gene>
    <name evidence="10" type="ORF">RI543_000367</name>
</gene>
<comment type="similarity">
    <text evidence="3">Belongs to the RNase PH family.</text>
</comment>
<dbReference type="EMBL" id="JAWIZZ010000006">
    <property type="protein sequence ID" value="KAK5782430.1"/>
    <property type="molecule type" value="Genomic_DNA"/>
</dbReference>
<name>A0AAN8AA19_9SACH</name>
<dbReference type="AlphaFoldDB" id="A0AAN8AA19"/>
<keyword evidence="4" id="KW-0963">Cytoplasm</keyword>
<evidence type="ECO:0000256" key="4">
    <source>
        <dbReference type="ARBA" id="ARBA00022490"/>
    </source>
</evidence>
<evidence type="ECO:0000259" key="9">
    <source>
        <dbReference type="Pfam" id="PF01138"/>
    </source>
</evidence>
<evidence type="ECO:0000313" key="11">
    <source>
        <dbReference type="Proteomes" id="UP001306508"/>
    </source>
</evidence>
<evidence type="ECO:0000256" key="7">
    <source>
        <dbReference type="ARBA" id="ARBA00022884"/>
    </source>
</evidence>
<dbReference type="GO" id="GO:0000176">
    <property type="term" value="C:nuclear exosome (RNase complex)"/>
    <property type="evidence" value="ECO:0007669"/>
    <property type="project" value="TreeGrafter"/>
</dbReference>
<keyword evidence="11" id="KW-1185">Reference proteome</keyword>
<dbReference type="Proteomes" id="UP001306508">
    <property type="component" value="Unassembled WGS sequence"/>
</dbReference>
<evidence type="ECO:0000256" key="6">
    <source>
        <dbReference type="ARBA" id="ARBA00022835"/>
    </source>
</evidence>
<dbReference type="GO" id="GO:0003723">
    <property type="term" value="F:RNA binding"/>
    <property type="evidence" value="ECO:0007669"/>
    <property type="project" value="UniProtKB-KW"/>
</dbReference>
<evidence type="ECO:0000256" key="3">
    <source>
        <dbReference type="ARBA" id="ARBA00006678"/>
    </source>
</evidence>